<keyword evidence="3" id="KW-1185">Reference proteome</keyword>
<protein>
    <submittedName>
        <fullName evidence="2">Uncharacterized protein</fullName>
    </submittedName>
</protein>
<feature type="region of interest" description="Disordered" evidence="1">
    <location>
        <begin position="1"/>
        <end position="27"/>
    </location>
</feature>
<reference evidence="2 3" key="1">
    <citation type="submission" date="2024-01" db="EMBL/GenBank/DDBJ databases">
        <title>The genomes of 5 underutilized Papilionoideae crops provide insights into root nodulation and disease resistanc.</title>
        <authorList>
            <person name="Yuan L."/>
        </authorList>
    </citation>
    <scope>NUCLEOTIDE SEQUENCE [LARGE SCALE GENOMIC DNA]</scope>
    <source>
        <strain evidence="2">ZHUSHIDOU_FW_LH</strain>
        <tissue evidence="2">Leaf</tissue>
    </source>
</reference>
<organism evidence="2 3">
    <name type="scientific">Crotalaria pallida</name>
    <name type="common">Smooth rattlebox</name>
    <name type="synonym">Crotalaria striata</name>
    <dbReference type="NCBI Taxonomy" id="3830"/>
    <lineage>
        <taxon>Eukaryota</taxon>
        <taxon>Viridiplantae</taxon>
        <taxon>Streptophyta</taxon>
        <taxon>Embryophyta</taxon>
        <taxon>Tracheophyta</taxon>
        <taxon>Spermatophyta</taxon>
        <taxon>Magnoliopsida</taxon>
        <taxon>eudicotyledons</taxon>
        <taxon>Gunneridae</taxon>
        <taxon>Pentapetalae</taxon>
        <taxon>rosids</taxon>
        <taxon>fabids</taxon>
        <taxon>Fabales</taxon>
        <taxon>Fabaceae</taxon>
        <taxon>Papilionoideae</taxon>
        <taxon>50 kb inversion clade</taxon>
        <taxon>genistoids sensu lato</taxon>
        <taxon>core genistoids</taxon>
        <taxon>Crotalarieae</taxon>
        <taxon>Crotalaria</taxon>
    </lineage>
</organism>
<name>A0AAN9HZV7_CROPI</name>
<proteinExistence type="predicted"/>
<dbReference type="EMBL" id="JAYWIO010000005">
    <property type="protein sequence ID" value="KAK7260422.1"/>
    <property type="molecule type" value="Genomic_DNA"/>
</dbReference>
<evidence type="ECO:0000313" key="2">
    <source>
        <dbReference type="EMBL" id="KAK7260422.1"/>
    </source>
</evidence>
<dbReference type="Proteomes" id="UP001372338">
    <property type="component" value="Unassembled WGS sequence"/>
</dbReference>
<dbReference type="AlphaFoldDB" id="A0AAN9HZV7"/>
<gene>
    <name evidence="2" type="ORF">RIF29_26453</name>
</gene>
<accession>A0AAN9HZV7</accession>
<evidence type="ECO:0000313" key="3">
    <source>
        <dbReference type="Proteomes" id="UP001372338"/>
    </source>
</evidence>
<comment type="caution">
    <text evidence="2">The sequence shown here is derived from an EMBL/GenBank/DDBJ whole genome shotgun (WGS) entry which is preliminary data.</text>
</comment>
<sequence>MARNKGHPPKSPSSHQSPPPNTIPKNVDLENLDEEDIEDIDDLSPKKAASILKKLDALRAKIKGKAVLEAEVEGINNEELIHKTPTRQADLITNEEQPRRTSIWDSFDITKLRNAGEKLNFVEPEIKEGVPEENMEAATQAVKEVLQAQCEEGEMVSVVKETQLEGDDKGLEVQNLKDQKEGQWTLVLTRRKAQEHL</sequence>
<evidence type="ECO:0000256" key="1">
    <source>
        <dbReference type="SAM" id="MobiDB-lite"/>
    </source>
</evidence>